<dbReference type="PROSITE" id="PS50862">
    <property type="entry name" value="AA_TRNA_LIGASE_II"/>
    <property type="match status" value="1"/>
</dbReference>
<dbReference type="InterPro" id="IPR002317">
    <property type="entry name" value="Ser-tRNA-ligase_type_1"/>
</dbReference>
<feature type="binding site" evidence="12">
    <location>
        <begin position="278"/>
        <end position="280"/>
    </location>
    <ligand>
        <name>L-serine</name>
        <dbReference type="ChEBI" id="CHEBI:33384"/>
    </ligand>
</feature>
<feature type="binding site" evidence="12">
    <location>
        <position position="431"/>
    </location>
    <ligand>
        <name>L-serine</name>
        <dbReference type="ChEBI" id="CHEBI:33384"/>
    </ligand>
</feature>
<organism evidence="17 18">
    <name type="scientific">Vitreoscilla filiformis</name>
    <dbReference type="NCBI Taxonomy" id="63"/>
    <lineage>
        <taxon>Bacteria</taxon>
        <taxon>Pseudomonadati</taxon>
        <taxon>Pseudomonadota</taxon>
        <taxon>Betaproteobacteria</taxon>
        <taxon>Neisseriales</taxon>
        <taxon>Neisseriaceae</taxon>
        <taxon>Vitreoscilla</taxon>
    </lineage>
</organism>
<feature type="coiled-coil region" evidence="15">
    <location>
        <begin position="33"/>
        <end position="67"/>
    </location>
</feature>
<dbReference type="InterPro" id="IPR010978">
    <property type="entry name" value="tRNA-bd_arm"/>
</dbReference>
<dbReference type="InterPro" id="IPR042103">
    <property type="entry name" value="SerRS_1_N_sf"/>
</dbReference>
<name>A0A221KBH0_VITFI</name>
<evidence type="ECO:0000256" key="8">
    <source>
        <dbReference type="ARBA" id="ARBA00022917"/>
    </source>
</evidence>
<comment type="caution">
    <text evidence="12">Lacks conserved residue(s) required for the propagation of feature annotation.</text>
</comment>
<proteinExistence type="inferred from homology"/>
<evidence type="ECO:0000256" key="2">
    <source>
        <dbReference type="ARBA" id="ARBA00005045"/>
    </source>
</evidence>
<keyword evidence="15" id="KW-0175">Coiled coil</keyword>
<evidence type="ECO:0000259" key="16">
    <source>
        <dbReference type="PROSITE" id="PS50862"/>
    </source>
</evidence>
<dbReference type="EMBL" id="CP022423">
    <property type="protein sequence ID" value="ASM76325.1"/>
    <property type="molecule type" value="Genomic_DNA"/>
</dbReference>
<evidence type="ECO:0000256" key="5">
    <source>
        <dbReference type="ARBA" id="ARBA00022598"/>
    </source>
</evidence>
<keyword evidence="5 12" id="KW-0436">Ligase</keyword>
<feature type="domain" description="Aminoacyl-transfer RNA synthetases class-II family profile" evidence="16">
    <location>
        <begin position="180"/>
        <end position="456"/>
    </location>
</feature>
<comment type="domain">
    <text evidence="12">Consists of two distinct domains, a catalytic core and a N-terminal extension that is involved in tRNA binding.</text>
</comment>
<evidence type="ECO:0000313" key="18">
    <source>
        <dbReference type="Proteomes" id="UP000199729"/>
    </source>
</evidence>
<dbReference type="PIRSF" id="PIRSF001529">
    <property type="entry name" value="Ser-tRNA-synth_IIa"/>
    <property type="match status" value="1"/>
</dbReference>
<dbReference type="Pfam" id="PF00587">
    <property type="entry name" value="tRNA-synt_2b"/>
    <property type="match status" value="1"/>
</dbReference>
<evidence type="ECO:0000256" key="6">
    <source>
        <dbReference type="ARBA" id="ARBA00022741"/>
    </source>
</evidence>
<dbReference type="Gene3D" id="1.10.287.40">
    <property type="entry name" value="Serine-tRNA synthetase, tRNA binding domain"/>
    <property type="match status" value="1"/>
</dbReference>
<dbReference type="InterPro" id="IPR002314">
    <property type="entry name" value="aa-tRNA-synt_IIb"/>
</dbReference>
<evidence type="ECO:0000256" key="14">
    <source>
        <dbReference type="PIRSR" id="PIRSR001529-2"/>
    </source>
</evidence>
<evidence type="ECO:0000256" key="13">
    <source>
        <dbReference type="PIRSR" id="PIRSR001529-1"/>
    </source>
</evidence>
<evidence type="ECO:0000256" key="9">
    <source>
        <dbReference type="ARBA" id="ARBA00023146"/>
    </source>
</evidence>
<feature type="binding site" evidence="12 14">
    <location>
        <begin position="309"/>
        <end position="311"/>
    </location>
    <ligand>
        <name>ATP</name>
        <dbReference type="ChEBI" id="CHEBI:30616"/>
    </ligand>
</feature>
<keyword evidence="7 12" id="KW-0067">ATP-binding</keyword>
<keyword evidence="4 12" id="KW-0963">Cytoplasm</keyword>
<keyword evidence="6 12" id="KW-0547">Nucleotide-binding</keyword>
<dbReference type="EC" id="6.1.1.11" evidence="12"/>
<feature type="binding site" evidence="12 14">
    <location>
        <begin position="396"/>
        <end position="399"/>
    </location>
    <ligand>
        <name>ATP</name>
        <dbReference type="ChEBI" id="CHEBI:30616"/>
    </ligand>
</feature>
<comment type="catalytic activity">
    <reaction evidence="10 12">
        <text>tRNA(Sec) + L-serine + ATP = L-seryl-tRNA(Sec) + AMP + diphosphate + H(+)</text>
        <dbReference type="Rhea" id="RHEA:42580"/>
        <dbReference type="Rhea" id="RHEA-COMP:9742"/>
        <dbReference type="Rhea" id="RHEA-COMP:10128"/>
        <dbReference type="ChEBI" id="CHEBI:15378"/>
        <dbReference type="ChEBI" id="CHEBI:30616"/>
        <dbReference type="ChEBI" id="CHEBI:33019"/>
        <dbReference type="ChEBI" id="CHEBI:33384"/>
        <dbReference type="ChEBI" id="CHEBI:78442"/>
        <dbReference type="ChEBI" id="CHEBI:78533"/>
        <dbReference type="ChEBI" id="CHEBI:456215"/>
        <dbReference type="EC" id="6.1.1.11"/>
    </reaction>
</comment>
<dbReference type="Gene3D" id="3.30.930.10">
    <property type="entry name" value="Bira Bifunctional Protein, Domain 2"/>
    <property type="match status" value="1"/>
</dbReference>
<keyword evidence="9 12" id="KW-0030">Aminoacyl-tRNA synthetase</keyword>
<accession>A0A221KBH0</accession>
<protein>
    <recommendedName>
        <fullName evidence="12">Serine--tRNA ligase</fullName>
        <ecNumber evidence="12">6.1.1.11</ecNumber>
    </recommendedName>
    <alternativeName>
        <fullName evidence="12">Seryl-tRNA synthetase</fullName>
        <shortName evidence="12">SerRS</shortName>
    </alternativeName>
    <alternativeName>
        <fullName evidence="12">Seryl-tRNA(Ser/Sec) synthetase</fullName>
    </alternativeName>
</protein>
<comment type="similarity">
    <text evidence="3 12">Belongs to the class-II aminoacyl-tRNA synthetase family. Type-1 seryl-tRNA synthetase subfamily.</text>
</comment>
<dbReference type="InterPro" id="IPR045864">
    <property type="entry name" value="aa-tRNA-synth_II/BPL/LPL"/>
</dbReference>
<dbReference type="SUPFAM" id="SSF46589">
    <property type="entry name" value="tRNA-binding arm"/>
    <property type="match status" value="2"/>
</dbReference>
<feature type="binding site" evidence="12 13">
    <location>
        <position position="332"/>
    </location>
    <ligand>
        <name>L-serine</name>
        <dbReference type="ChEBI" id="CHEBI:33384"/>
    </ligand>
</feature>
<dbReference type="NCBIfam" id="TIGR00414">
    <property type="entry name" value="serS"/>
    <property type="match status" value="1"/>
</dbReference>
<dbReference type="InterPro" id="IPR015866">
    <property type="entry name" value="Ser-tRNA-synth_1_N"/>
</dbReference>
<reference evidence="17 18" key="1">
    <citation type="submission" date="2017-07" db="EMBL/GenBank/DDBJ databases">
        <title>Complete Genome Sequence of the cosmetic ferment Vitreoscilla filiformis (ATCC15551).</title>
        <authorList>
            <person name="Contreras S."/>
            <person name="Sagory-Zalkind P."/>
            <person name="Blanquart H."/>
            <person name="Iltis A."/>
            <person name="Morand S.C."/>
        </authorList>
    </citation>
    <scope>NUCLEOTIDE SEQUENCE [LARGE SCALE GENOMIC DNA]</scope>
    <source>
        <strain evidence="17 18">ATCC 15551</strain>
    </source>
</reference>
<evidence type="ECO:0000256" key="7">
    <source>
        <dbReference type="ARBA" id="ARBA00022840"/>
    </source>
</evidence>
<dbReference type="OrthoDB" id="9804647at2"/>
<dbReference type="InterPro" id="IPR006195">
    <property type="entry name" value="aa-tRNA-synth_II"/>
</dbReference>
<dbReference type="CDD" id="cd00770">
    <property type="entry name" value="SerRS_core"/>
    <property type="match status" value="1"/>
</dbReference>
<evidence type="ECO:0000256" key="4">
    <source>
        <dbReference type="ARBA" id="ARBA00022490"/>
    </source>
</evidence>
<dbReference type="PRINTS" id="PR00981">
    <property type="entry name" value="TRNASYNTHSER"/>
</dbReference>
<keyword evidence="18" id="KW-1185">Reference proteome</keyword>
<dbReference type="GO" id="GO:0005524">
    <property type="term" value="F:ATP binding"/>
    <property type="evidence" value="ECO:0007669"/>
    <property type="project" value="UniProtKB-UniRule"/>
</dbReference>
<dbReference type="PANTHER" id="PTHR43697:SF1">
    <property type="entry name" value="SERINE--TRNA LIGASE"/>
    <property type="match status" value="1"/>
</dbReference>
<evidence type="ECO:0000256" key="3">
    <source>
        <dbReference type="ARBA" id="ARBA00010728"/>
    </source>
</evidence>
<comment type="function">
    <text evidence="12">Catalyzes the attachment of serine to tRNA(Ser). Is also able to aminoacylate tRNA(Sec) with serine, to form the misacylated tRNA L-seryl-tRNA(Sec), which will be further converted into selenocysteinyl-tRNA(Sec).</text>
</comment>
<comment type="pathway">
    <text evidence="2 12">Aminoacyl-tRNA biosynthesis; selenocysteinyl-tRNA(Sec) biosynthesis; L-seryl-tRNA(Sec) from L-serine and tRNA(Sec): step 1/1.</text>
</comment>
<evidence type="ECO:0000256" key="12">
    <source>
        <dbReference type="HAMAP-Rule" id="MF_00176"/>
    </source>
</evidence>
<dbReference type="InterPro" id="IPR033729">
    <property type="entry name" value="SerRS_core"/>
</dbReference>
<evidence type="ECO:0000256" key="11">
    <source>
        <dbReference type="ARBA" id="ARBA00048823"/>
    </source>
</evidence>
<dbReference type="AlphaFoldDB" id="A0A221KBH0"/>
<dbReference type="SUPFAM" id="SSF55681">
    <property type="entry name" value="Class II aaRS and biotin synthetases"/>
    <property type="match status" value="1"/>
</dbReference>
<comment type="subcellular location">
    <subcellularLocation>
        <location evidence="1 12">Cytoplasm</location>
    </subcellularLocation>
</comment>
<gene>
    <name evidence="12" type="primary">serS</name>
    <name evidence="17" type="ORF">VITFI_CDS0546</name>
</gene>
<sequence length="471" mass="51968">MLDISLLRRDLNAVITRLESRKSPQPYLDVARFSALEAERKSLQVRTEELQAKRNSLSKKIAAEKARAKTISKLNIVASKPEFNTPQNTEKLNNFIATNNYVTANSQNTTEALMQEVVGINNMLKASAERLDALQGEMSALLLGVPNLPHETVPQGADEHGNVEVRRWGTPAAFDFAVKDHVDLGAPLGLDFEIGTKLAGARFTFMKGQVARLHRALSQFMLDMHTTRHGYTEAYTPYIVQGKTMQGTGQLPKFAQDLFHVTSGDADEAGNKWYMIPTAEVPLTNTVADTIQALADLPIKLTAHSPCFRSEAGSAGRDTRGLIRQHQFDKVEMVQIVQPEKSYEALEEMTGHAEAILQALELPYRVMLLCTGDMGFGSTKTYDLEVWVPAQNTYREISSCSNCESFQARRMQARFKNAQGKTELLHTLNGSGLAVGRTLVALLENHQRADGSIAIPAALQPYLGGLTELRA</sequence>
<dbReference type="UniPathway" id="UPA00906">
    <property type="reaction ID" value="UER00895"/>
</dbReference>
<dbReference type="GO" id="GO:0006434">
    <property type="term" value="P:seryl-tRNA aminoacylation"/>
    <property type="evidence" value="ECO:0007669"/>
    <property type="project" value="UniProtKB-UniRule"/>
</dbReference>
<dbReference type="HAMAP" id="MF_00176">
    <property type="entry name" value="Ser_tRNA_synth_type1"/>
    <property type="match status" value="1"/>
</dbReference>
<dbReference type="Proteomes" id="UP000199729">
    <property type="component" value="Chromosome"/>
</dbReference>
<feature type="binding site" evidence="13">
    <location>
        <position position="309"/>
    </location>
    <ligand>
        <name>L-serine</name>
        <dbReference type="ChEBI" id="CHEBI:33384"/>
    </ligand>
</feature>
<evidence type="ECO:0000256" key="1">
    <source>
        <dbReference type="ARBA" id="ARBA00004496"/>
    </source>
</evidence>
<dbReference type="GO" id="GO:0004828">
    <property type="term" value="F:serine-tRNA ligase activity"/>
    <property type="evidence" value="ECO:0007669"/>
    <property type="project" value="UniProtKB-UniRule"/>
</dbReference>
<comment type="catalytic activity">
    <reaction evidence="11 12">
        <text>tRNA(Ser) + L-serine + ATP = L-seryl-tRNA(Ser) + AMP + diphosphate + H(+)</text>
        <dbReference type="Rhea" id="RHEA:12292"/>
        <dbReference type="Rhea" id="RHEA-COMP:9669"/>
        <dbReference type="Rhea" id="RHEA-COMP:9703"/>
        <dbReference type="ChEBI" id="CHEBI:15378"/>
        <dbReference type="ChEBI" id="CHEBI:30616"/>
        <dbReference type="ChEBI" id="CHEBI:33019"/>
        <dbReference type="ChEBI" id="CHEBI:33384"/>
        <dbReference type="ChEBI" id="CHEBI:78442"/>
        <dbReference type="ChEBI" id="CHEBI:78533"/>
        <dbReference type="ChEBI" id="CHEBI:456215"/>
        <dbReference type="EC" id="6.1.1.11"/>
    </reaction>
</comment>
<dbReference type="GO" id="GO:0016260">
    <property type="term" value="P:selenocysteine biosynthetic process"/>
    <property type="evidence" value="ECO:0007669"/>
    <property type="project" value="UniProtKB-UniRule"/>
</dbReference>
<evidence type="ECO:0000313" key="17">
    <source>
        <dbReference type="EMBL" id="ASM76325.1"/>
    </source>
</evidence>
<keyword evidence="8 12" id="KW-0648">Protein biosynthesis</keyword>
<dbReference type="GO" id="GO:0005737">
    <property type="term" value="C:cytoplasm"/>
    <property type="evidence" value="ECO:0007669"/>
    <property type="project" value="UniProtKB-SubCell"/>
</dbReference>
<feature type="binding site" evidence="13">
    <location>
        <position position="429"/>
    </location>
    <ligand>
        <name>L-serine</name>
        <dbReference type="ChEBI" id="CHEBI:33384"/>
    </ligand>
</feature>
<dbReference type="PANTHER" id="PTHR43697">
    <property type="entry name" value="SERYL-TRNA SYNTHETASE"/>
    <property type="match status" value="1"/>
</dbReference>
<feature type="binding site" evidence="13">
    <location>
        <position position="278"/>
    </location>
    <ligand>
        <name>L-serine</name>
        <dbReference type="ChEBI" id="CHEBI:33384"/>
    </ligand>
</feature>
<evidence type="ECO:0000256" key="10">
    <source>
        <dbReference type="ARBA" id="ARBA00047929"/>
    </source>
</evidence>
<dbReference type="Pfam" id="PF02403">
    <property type="entry name" value="Seryl_tRNA_N"/>
    <property type="match status" value="1"/>
</dbReference>
<dbReference type="KEGG" id="vff:VITFI_CDS0546"/>
<evidence type="ECO:0000256" key="15">
    <source>
        <dbReference type="SAM" id="Coils"/>
    </source>
</evidence>
<comment type="subunit">
    <text evidence="12">Homodimer. The tRNA molecule binds across the dimer.</text>
</comment>